<evidence type="ECO:0000313" key="5">
    <source>
        <dbReference type="Proteomes" id="UP000032180"/>
    </source>
</evidence>
<feature type="compositionally biased region" description="Low complexity" evidence="1">
    <location>
        <begin position="1"/>
        <end position="10"/>
    </location>
</feature>
<name>A0A0D9V4X6_9ORYZ</name>
<feature type="domain" description="F-box/LRR-repeat protein 15/At3g58940/PEG3-like LRR" evidence="3">
    <location>
        <begin position="142"/>
        <end position="268"/>
    </location>
</feature>
<dbReference type="EnsemblPlants" id="LPERR01G24680.1">
    <property type="protein sequence ID" value="LPERR01G24680.1"/>
    <property type="gene ID" value="LPERR01G24680"/>
</dbReference>
<dbReference type="Proteomes" id="UP000032180">
    <property type="component" value="Chromosome 1"/>
</dbReference>
<feature type="domain" description="F-box/LRR-repeat protein 15/At3g58940/PEG3-like LRR" evidence="3">
    <location>
        <begin position="514"/>
        <end position="619"/>
    </location>
</feature>
<evidence type="ECO:0000256" key="1">
    <source>
        <dbReference type="SAM" id="MobiDB-lite"/>
    </source>
</evidence>
<feature type="compositionally biased region" description="Basic and acidic residues" evidence="1">
    <location>
        <begin position="19"/>
        <end position="28"/>
    </location>
</feature>
<feature type="domain" description="F-box/LRR-repeat protein 15/At3g58940/PEG3-like LRR" evidence="3">
    <location>
        <begin position="825"/>
        <end position="950"/>
    </location>
</feature>
<keyword evidence="5" id="KW-1185">Reference proteome</keyword>
<proteinExistence type="predicted"/>
<evidence type="ECO:0000313" key="4">
    <source>
        <dbReference type="EnsemblPlants" id="LPERR01G24680.1"/>
    </source>
</evidence>
<dbReference type="InterPro" id="IPR032675">
    <property type="entry name" value="LRR_dom_sf"/>
</dbReference>
<reference evidence="4 5" key="1">
    <citation type="submission" date="2012-08" db="EMBL/GenBank/DDBJ databases">
        <title>Oryza genome evolution.</title>
        <authorList>
            <person name="Wing R.A."/>
        </authorList>
    </citation>
    <scope>NUCLEOTIDE SEQUENCE</scope>
</reference>
<dbReference type="InterPro" id="IPR036047">
    <property type="entry name" value="F-box-like_dom_sf"/>
</dbReference>
<dbReference type="eggNOG" id="ENOG502SPGC">
    <property type="taxonomic scope" value="Eukaryota"/>
</dbReference>
<reference evidence="4" key="3">
    <citation type="submission" date="2015-04" db="UniProtKB">
        <authorList>
            <consortium name="EnsemblPlants"/>
        </authorList>
    </citation>
    <scope>IDENTIFICATION</scope>
</reference>
<evidence type="ECO:0000259" key="3">
    <source>
        <dbReference type="Pfam" id="PF24758"/>
    </source>
</evidence>
<accession>A0A0D9V4X6</accession>
<dbReference type="Pfam" id="PF24758">
    <property type="entry name" value="LRR_At5g56370"/>
    <property type="match status" value="4"/>
</dbReference>
<keyword evidence="2" id="KW-1133">Transmembrane helix</keyword>
<dbReference type="InterPro" id="IPR050232">
    <property type="entry name" value="FBL13/AtMIF1-like"/>
</dbReference>
<dbReference type="Gene3D" id="3.80.10.10">
    <property type="entry name" value="Ribonuclease Inhibitor"/>
    <property type="match status" value="2"/>
</dbReference>
<protein>
    <recommendedName>
        <fullName evidence="3">F-box/LRR-repeat protein 15/At3g58940/PEG3-like LRR domain-containing protein</fullName>
    </recommendedName>
</protein>
<dbReference type="SUPFAM" id="SSF52047">
    <property type="entry name" value="RNI-like"/>
    <property type="match status" value="1"/>
</dbReference>
<evidence type="ECO:0000256" key="2">
    <source>
        <dbReference type="SAM" id="Phobius"/>
    </source>
</evidence>
<sequence>MEQEQEAPPAKKAKPSDPQPHDKASHSEEDWLSALGDDTLHEILARLPLRDAAVATALSTRWPRVFATLPRLCLGPATFNSRASLGIDYCDDNSRWVDALDRVLNGRLSPVAVFELDAGLDLLEGHDDWFHSILSTLCRSGALRHLALRNENVHECYPVPSPVYACTTLTSLELDGCHLRRVPAAELLLTGLRGVRSLVLRRVVAADADLRRVLSRCVAVERLVLEECHRVRSVVVRGPSLREVEVHSYRPLRVAVRSAPLLETARLSLGYGVAESSWSVYNDSDGETESKTGDLDQLEEELYEFETQERREQRIRKTDEAANMVAFLSGLGSAKELCLHLPYDYAEVLRKTSISLPMRLPKKCCLRGLQKLTLDLNHNDEAIATLVSCILNSSPNLNNLEITNDCFYDRCTNRVLPDIWEKNIGAAECVQYRLLTVTFYLNVERFHDRSYIDLSKFLLTRARALERLSIKYRHLQLQDQDQYTDKLENAQSELRLWPRASPAALVEIHPVDRLPSCGGLRELSITNTKYTECYSLPTPVYNCKTLVSLELYNWRIRVPGRVTGLRSLQSLSLLNVVATDAEIRRMILLCRDMARLEITRIHKARKIVIQAPNLEKLDIDSFRPLCVSVKKGPAVGIGVDTMDTDEDYSFSEIEERCDFQRMSEREYKKTDEVRNMVTFLGGLRCAKDLRLYLPPEYARVLSMAKVPMPERGERLPKKCYLLGLRKLALTLDHNDEALATIVSCLFNSCPNLKDLRIHGSQRAGYAVPLAAEFWEEQIDADCCVQNHLSTVTFYIDSFSQSNPCRDLCQFLVMNARVLQRLCGSGGLLELTITNTKYNECYALPIPVYNCKTLVSLELYNWRIRVPGRATGLRSLMSLSLRNVVATDDEIRRMISLCREVERLEICDLHKARDVVIQAPNLEKLEIQSFRPLCVSVKKAPRLESVRLSLSYCWPEFHWRGDDTMDSDEEYSLSEIEKRCDFPNMAKREYRNTDEVRNMVTFLRGLGCAKDLRLNLSTEYVEVMRMAKVPMPKRLPKKFYLLGLQTLSLSLDHNDEVIGTLVSCLFNSSPNLRNLKIKGSLRSSYTVPLATKFWENHIDADCCVQNHLSTVTFYVNLFSESNPCRGLCQFLVMNARILQRGLFAELCKELTRGGPGGLLELGIWNTKYSDGYDVPPAVFDCRTLTKLELFSCRIRVPARLAGLRAVRSLQLRSVVASDADIRRMITQCRAVEDLLIQDIHKARHIVIRAPNLERLDVASFRPLRVSVKNAPRLATAELGLCYDWAQYSWTSTDTMDSDRDYSFSEIDERCDFEKMEKREHEKTDEVGNMVIFLGGLGRVSKLRLYLSARHSKMLSKAKVPLPKRLPEKFYLLGLQILTLTLDHNLKTLATFVSCLLNSSPNLKDLRIVVVVIAIGAMLFPYLHSFGRRK</sequence>
<dbReference type="SUPFAM" id="SSF81383">
    <property type="entry name" value="F-box domain"/>
    <property type="match status" value="1"/>
</dbReference>
<dbReference type="HOGENOM" id="CLU_252670_0_0_1"/>
<dbReference type="PANTHER" id="PTHR31900">
    <property type="entry name" value="F-BOX/RNI SUPERFAMILY PROTEIN-RELATED"/>
    <property type="match status" value="1"/>
</dbReference>
<feature type="region of interest" description="Disordered" evidence="1">
    <location>
        <begin position="1"/>
        <end position="28"/>
    </location>
</feature>
<dbReference type="SUPFAM" id="SSF52058">
    <property type="entry name" value="L domain-like"/>
    <property type="match status" value="1"/>
</dbReference>
<dbReference type="PANTHER" id="PTHR31900:SF27">
    <property type="entry name" value="FBD DOMAIN-CONTAINING PROTEIN"/>
    <property type="match status" value="1"/>
</dbReference>
<feature type="transmembrane region" description="Helical" evidence="2">
    <location>
        <begin position="1404"/>
        <end position="1421"/>
    </location>
</feature>
<organism evidence="4 5">
    <name type="scientific">Leersia perrieri</name>
    <dbReference type="NCBI Taxonomy" id="77586"/>
    <lineage>
        <taxon>Eukaryota</taxon>
        <taxon>Viridiplantae</taxon>
        <taxon>Streptophyta</taxon>
        <taxon>Embryophyta</taxon>
        <taxon>Tracheophyta</taxon>
        <taxon>Spermatophyta</taxon>
        <taxon>Magnoliopsida</taxon>
        <taxon>Liliopsida</taxon>
        <taxon>Poales</taxon>
        <taxon>Poaceae</taxon>
        <taxon>BOP clade</taxon>
        <taxon>Oryzoideae</taxon>
        <taxon>Oryzeae</taxon>
        <taxon>Oryzinae</taxon>
        <taxon>Leersia</taxon>
    </lineage>
</organism>
<dbReference type="Gramene" id="LPERR01G24680.1">
    <property type="protein sequence ID" value="LPERR01G24680.1"/>
    <property type="gene ID" value="LPERR01G24680"/>
</dbReference>
<keyword evidence="2" id="KW-0812">Transmembrane</keyword>
<feature type="domain" description="F-box/LRR-repeat protein 15/At3g58940/PEG3-like LRR" evidence="3">
    <location>
        <begin position="1156"/>
        <end position="1274"/>
    </location>
</feature>
<dbReference type="InterPro" id="IPR055411">
    <property type="entry name" value="LRR_FXL15/At3g58940/PEG3-like"/>
</dbReference>
<reference evidence="5" key="2">
    <citation type="submission" date="2013-12" db="EMBL/GenBank/DDBJ databases">
        <authorList>
            <person name="Yu Y."/>
            <person name="Lee S."/>
            <person name="de Baynast K."/>
            <person name="Wissotski M."/>
            <person name="Liu L."/>
            <person name="Talag J."/>
            <person name="Goicoechea J."/>
            <person name="Angelova A."/>
            <person name="Jetty R."/>
            <person name="Kudrna D."/>
            <person name="Golser W."/>
            <person name="Rivera L."/>
            <person name="Zhang J."/>
            <person name="Wing R."/>
        </authorList>
    </citation>
    <scope>NUCLEOTIDE SEQUENCE</scope>
</reference>
<keyword evidence="2" id="KW-0472">Membrane</keyword>